<dbReference type="EnsemblMetazoa" id="G1185.1">
    <property type="protein sequence ID" value="G1185.1:cds"/>
    <property type="gene ID" value="G1185"/>
</dbReference>
<organism evidence="1 2">
    <name type="scientific">Magallana gigas</name>
    <name type="common">Pacific oyster</name>
    <name type="synonym">Crassostrea gigas</name>
    <dbReference type="NCBI Taxonomy" id="29159"/>
    <lineage>
        <taxon>Eukaryota</taxon>
        <taxon>Metazoa</taxon>
        <taxon>Spiralia</taxon>
        <taxon>Lophotrochozoa</taxon>
        <taxon>Mollusca</taxon>
        <taxon>Bivalvia</taxon>
        <taxon>Autobranchia</taxon>
        <taxon>Pteriomorphia</taxon>
        <taxon>Ostreida</taxon>
        <taxon>Ostreoidea</taxon>
        <taxon>Ostreidae</taxon>
        <taxon>Magallana</taxon>
    </lineage>
</organism>
<accession>A0A8W8I0Q3</accession>
<dbReference type="AlphaFoldDB" id="A0A8W8I0Q3"/>
<dbReference type="Proteomes" id="UP000005408">
    <property type="component" value="Unassembled WGS sequence"/>
</dbReference>
<evidence type="ECO:0000313" key="2">
    <source>
        <dbReference type="Proteomes" id="UP000005408"/>
    </source>
</evidence>
<protein>
    <submittedName>
        <fullName evidence="1">Uncharacterized protein</fullName>
    </submittedName>
</protein>
<name>A0A8W8I0Q3_MAGGI</name>
<proteinExistence type="predicted"/>
<evidence type="ECO:0000313" key="1">
    <source>
        <dbReference type="EnsemblMetazoa" id="G1185.1:cds"/>
    </source>
</evidence>
<keyword evidence="2" id="KW-1185">Reference proteome</keyword>
<sequence>MSLNHPLSKRIYKKIERKTRTRRIDQNETRMAENDENKTIRKVFTVVTSPLWVPVAAVGSLVAAPIQAVKDSKEVAEKTDSAGAGVSSYPGNAVVRLVTNPFKGVVKVGEALWGKDDK</sequence>
<reference evidence="1" key="1">
    <citation type="submission" date="2022-08" db="UniProtKB">
        <authorList>
            <consortium name="EnsemblMetazoa"/>
        </authorList>
    </citation>
    <scope>IDENTIFICATION</scope>
    <source>
        <strain evidence="1">05x7-T-G4-1.051#20</strain>
    </source>
</reference>